<feature type="region of interest" description="Disordered" evidence="1">
    <location>
        <begin position="196"/>
        <end position="215"/>
    </location>
</feature>
<evidence type="ECO:0000313" key="2">
    <source>
        <dbReference type="EMBL" id="EKM77101.1"/>
    </source>
</evidence>
<dbReference type="HOGENOM" id="CLU_976501_0_0_1"/>
<dbReference type="OrthoDB" id="10637423at2759"/>
<feature type="region of interest" description="Disordered" evidence="1">
    <location>
        <begin position="90"/>
        <end position="110"/>
    </location>
</feature>
<reference evidence="3" key="1">
    <citation type="journal article" date="2012" name="Proc. Natl. Acad. Sci. U.S.A.">
        <title>Genome sequence of the button mushroom Agaricus bisporus reveals mechanisms governing adaptation to a humic-rich ecological niche.</title>
        <authorList>
            <person name="Morin E."/>
            <person name="Kohler A."/>
            <person name="Baker A.R."/>
            <person name="Foulongne-Oriol M."/>
            <person name="Lombard V."/>
            <person name="Nagy L.G."/>
            <person name="Ohm R.A."/>
            <person name="Patyshakuliyeva A."/>
            <person name="Brun A."/>
            <person name="Aerts A.L."/>
            <person name="Bailey A.M."/>
            <person name="Billette C."/>
            <person name="Coutinho P.M."/>
            <person name="Deakin G."/>
            <person name="Doddapaneni H."/>
            <person name="Floudas D."/>
            <person name="Grimwood J."/>
            <person name="Hilden K."/>
            <person name="Kuees U."/>
            <person name="LaButti K.M."/>
            <person name="Lapidus A."/>
            <person name="Lindquist E.A."/>
            <person name="Lucas S.M."/>
            <person name="Murat C."/>
            <person name="Riley R.W."/>
            <person name="Salamov A.A."/>
            <person name="Schmutz J."/>
            <person name="Subramanian V."/>
            <person name="Woesten H.A.B."/>
            <person name="Xu J."/>
            <person name="Eastwood D.C."/>
            <person name="Foster G.D."/>
            <person name="Sonnenberg A.S."/>
            <person name="Cullen D."/>
            <person name="de Vries R.P."/>
            <person name="Lundell T."/>
            <person name="Hibbett D.S."/>
            <person name="Henrissat B."/>
            <person name="Burton K.S."/>
            <person name="Kerrigan R.W."/>
            <person name="Challen M.P."/>
            <person name="Grigoriev I.V."/>
            <person name="Martin F."/>
        </authorList>
    </citation>
    <scope>NUCLEOTIDE SEQUENCE [LARGE SCALE GENOMIC DNA]</scope>
    <source>
        <strain evidence="3">JB137-S8 / ATCC MYA-4627 / FGSC 10392</strain>
    </source>
</reference>
<organism evidence="2 3">
    <name type="scientific">Agaricus bisporus var. burnettii (strain JB137-S8 / ATCC MYA-4627 / FGSC 10392)</name>
    <name type="common">White button mushroom</name>
    <dbReference type="NCBI Taxonomy" id="597362"/>
    <lineage>
        <taxon>Eukaryota</taxon>
        <taxon>Fungi</taxon>
        <taxon>Dikarya</taxon>
        <taxon>Basidiomycota</taxon>
        <taxon>Agaricomycotina</taxon>
        <taxon>Agaricomycetes</taxon>
        <taxon>Agaricomycetidae</taxon>
        <taxon>Agaricales</taxon>
        <taxon>Agaricineae</taxon>
        <taxon>Agaricaceae</taxon>
        <taxon>Agaricus</taxon>
    </lineage>
</organism>
<dbReference type="RefSeq" id="XP_007332389.1">
    <property type="nucleotide sequence ID" value="XM_007332327.1"/>
</dbReference>
<dbReference type="GeneID" id="18822572"/>
<proteinExistence type="predicted"/>
<sequence length="285" mass="31642">MSLKHTSQVHAIRNGGDVVAEDGTYSKARTNHNPSRGEKSDDLSSLLRETSIIATHYPYTSNYAPPIRNSNLFHIPQTTYIIPDSHEHNETRLQVNERDEQPQGKSSNHRLKLPSLRLHLHHRTVEDSEKQHVVNLQRGRDAALSAECDRIAEQRIDPTRGSIRGLFGRGRHRDAWLIGRDTDATDFGSKVEGKIDAGRSSLSSSGTGRDKLVGTVTGREKLAREQEMNINNLLAAKDCYTRRRSRSSGGESPTVGRSVTGVARSLDEPEVSGGNQIDVVRIVQE</sequence>
<feature type="region of interest" description="Disordered" evidence="1">
    <location>
        <begin position="1"/>
        <end position="21"/>
    </location>
</feature>
<dbReference type="Proteomes" id="UP000008493">
    <property type="component" value="Unassembled WGS sequence"/>
</dbReference>
<dbReference type="OMA" id="IPDSHEH"/>
<feature type="compositionally biased region" description="Basic and acidic residues" evidence="1">
    <location>
        <begin position="90"/>
        <end position="102"/>
    </location>
</feature>
<evidence type="ECO:0000256" key="1">
    <source>
        <dbReference type="SAM" id="MobiDB-lite"/>
    </source>
</evidence>
<dbReference type="AlphaFoldDB" id="K5WP75"/>
<keyword evidence="3" id="KW-1185">Reference proteome</keyword>
<gene>
    <name evidence="2" type="ORF">AGABI1DRAFT_108453</name>
</gene>
<accession>K5WP75</accession>
<evidence type="ECO:0000313" key="3">
    <source>
        <dbReference type="Proteomes" id="UP000008493"/>
    </source>
</evidence>
<dbReference type="KEGG" id="abp:AGABI1DRAFT108453"/>
<protein>
    <submittedName>
        <fullName evidence="2">Uncharacterized protein</fullName>
    </submittedName>
</protein>
<name>K5WP75_AGABU</name>
<feature type="region of interest" description="Disordered" evidence="1">
    <location>
        <begin position="241"/>
        <end position="277"/>
    </location>
</feature>
<dbReference type="EMBL" id="JH971398">
    <property type="protein sequence ID" value="EKM77101.1"/>
    <property type="molecule type" value="Genomic_DNA"/>
</dbReference>
<dbReference type="InParanoid" id="K5WP75"/>